<dbReference type="VEuPathDB" id="FungiDB:YALI1_F31439g"/>
<accession>A0A1H6PTS0</accession>
<evidence type="ECO:0000256" key="2">
    <source>
        <dbReference type="ARBA" id="ARBA00010349"/>
    </source>
</evidence>
<dbReference type="OrthoDB" id="19209at2759"/>
<dbReference type="VEuPathDB" id="FungiDB:YALI0_F24013g"/>
<dbReference type="GO" id="GO:0006614">
    <property type="term" value="P:SRP-dependent cotranslational protein targeting to membrane"/>
    <property type="evidence" value="ECO:0007669"/>
    <property type="project" value="UniProtKB-UniRule"/>
</dbReference>
<comment type="subunit">
    <text evidence="7">Component of a fungal signal recognition particle (SRP) complex that consists of a 7SL RNA molecule (scR1) and at least six protein subunits: SRP72, SRP68, SRP54, SEC65, SRP21 and SRP14.</text>
</comment>
<evidence type="ECO:0000313" key="11">
    <source>
        <dbReference type="Proteomes" id="UP000256601"/>
    </source>
</evidence>
<organism evidence="8 10">
    <name type="scientific">Yarrowia lipolytica</name>
    <name type="common">Candida lipolytica</name>
    <dbReference type="NCBI Taxonomy" id="4952"/>
    <lineage>
        <taxon>Eukaryota</taxon>
        <taxon>Fungi</taxon>
        <taxon>Dikarya</taxon>
        <taxon>Ascomycota</taxon>
        <taxon>Saccharomycotina</taxon>
        <taxon>Dipodascomycetes</taxon>
        <taxon>Dipodascales</taxon>
        <taxon>Dipodascales incertae sedis</taxon>
        <taxon>Yarrowia</taxon>
    </lineage>
</organism>
<dbReference type="GO" id="GO:0008312">
    <property type="term" value="F:7S RNA binding"/>
    <property type="evidence" value="ECO:0007669"/>
    <property type="project" value="UniProtKB-UniRule"/>
</dbReference>
<dbReference type="GO" id="GO:0005786">
    <property type="term" value="C:signal recognition particle, endoplasmic reticulum targeting"/>
    <property type="evidence" value="ECO:0007669"/>
    <property type="project" value="UniProtKB-UniRule"/>
</dbReference>
<evidence type="ECO:0000256" key="4">
    <source>
        <dbReference type="ARBA" id="ARBA00022884"/>
    </source>
</evidence>
<dbReference type="Proteomes" id="UP000256601">
    <property type="component" value="Unassembled WGS sequence"/>
</dbReference>
<dbReference type="KEGG" id="yli:2908732"/>
<evidence type="ECO:0000313" key="8">
    <source>
        <dbReference type="EMBL" id="AOW07629.1"/>
    </source>
</evidence>
<dbReference type="InterPro" id="IPR003210">
    <property type="entry name" value="Signal_recog_particle_SRP14"/>
</dbReference>
<dbReference type="SUPFAM" id="SSF54762">
    <property type="entry name" value="Signal recognition particle alu RNA binding heterodimer, SRP9/14"/>
    <property type="match status" value="1"/>
</dbReference>
<evidence type="ECO:0000313" key="9">
    <source>
        <dbReference type="EMBL" id="RDW27663.1"/>
    </source>
</evidence>
<reference evidence="9 11" key="2">
    <citation type="submission" date="2018-07" db="EMBL/GenBank/DDBJ databases">
        <title>Draft Genome Assemblies for Five Robust Yarrowia lipolytica Strains Exhibiting High Lipid Production and Pentose Sugar Utilization and Sugar Alcohol Secretion from Undetoxified Lignocellulosic Biomass Hydrolysates.</title>
        <authorList>
            <consortium name="DOE Joint Genome Institute"/>
            <person name="Walker C."/>
            <person name="Ryu S."/>
            <person name="Na H."/>
            <person name="Zane M."/>
            <person name="LaButti K."/>
            <person name="Lipzen A."/>
            <person name="Haridas S."/>
            <person name="Barry K."/>
            <person name="Grigoriev I.V."/>
            <person name="Quarterman J."/>
            <person name="Slininger P."/>
            <person name="Dien B."/>
            <person name="Trinh C.T."/>
        </authorList>
    </citation>
    <scope>NUCLEOTIDE SEQUENCE [LARGE SCALE GENOMIC DNA]</scope>
    <source>
        <strain evidence="9 11">YB392</strain>
    </source>
</reference>
<sequence>MSRLTNTEFISSLKDAFDGISKKEKKHSLYFTQKRLSPANVEPEEPSKEYPLLIRVAYTTGGKKTKLTTEVDPSNLDEFWKQYTDVMKAGMALKKKDKKRKRK</sequence>
<reference evidence="8 10" key="1">
    <citation type="journal article" date="2016" name="PLoS ONE">
        <title>Sequence Assembly of Yarrowia lipolytica Strain W29/CLIB89 Shows Transposable Element Diversity.</title>
        <authorList>
            <person name="Magnan C."/>
            <person name="Yu J."/>
            <person name="Chang I."/>
            <person name="Jahn E."/>
            <person name="Kanomata Y."/>
            <person name="Wu J."/>
            <person name="Zeller M."/>
            <person name="Oakes M."/>
            <person name="Baldi P."/>
            <person name="Sandmeyer S."/>
        </authorList>
    </citation>
    <scope>NUCLEOTIDE SEQUENCE [LARGE SCALE GENOMIC DNA]</scope>
    <source>
        <strain evidence="8">CLIB89</strain>
        <strain evidence="10">CLIB89(W29)</strain>
    </source>
</reference>
<dbReference type="GO" id="GO:0030942">
    <property type="term" value="F:endoplasmic reticulum signal peptide binding"/>
    <property type="evidence" value="ECO:0007669"/>
    <property type="project" value="UniProtKB-UniRule"/>
</dbReference>
<evidence type="ECO:0000256" key="1">
    <source>
        <dbReference type="ARBA" id="ARBA00004496"/>
    </source>
</evidence>
<keyword evidence="3 7" id="KW-0963">Cytoplasm</keyword>
<name>A0A1H6PTS0_YARLL</name>
<gene>
    <name evidence="9" type="ORF">B0I71DRAFT_163293</name>
    <name evidence="8" type="ORF">YALI1_F31439g</name>
</gene>
<dbReference type="RefSeq" id="XP_505812.1">
    <property type="nucleotide sequence ID" value="XM_505812.1"/>
</dbReference>
<dbReference type="EMBL" id="CP017558">
    <property type="protein sequence ID" value="AOW07629.1"/>
    <property type="molecule type" value="Genomic_DNA"/>
</dbReference>
<dbReference type="AlphaFoldDB" id="A0A1H6PTS0"/>
<evidence type="ECO:0000256" key="6">
    <source>
        <dbReference type="ARBA" id="ARBA00023274"/>
    </source>
</evidence>
<dbReference type="eggNOG" id="ENOG502SCBK">
    <property type="taxonomic scope" value="Eukaryota"/>
</dbReference>
<comment type="subcellular location">
    <subcellularLocation>
        <location evidence="1 7">Cytoplasm</location>
    </subcellularLocation>
</comment>
<keyword evidence="4 7" id="KW-0694">RNA-binding</keyword>
<evidence type="ECO:0000256" key="3">
    <source>
        <dbReference type="ARBA" id="ARBA00022490"/>
    </source>
</evidence>
<evidence type="ECO:0000256" key="7">
    <source>
        <dbReference type="RuleBase" id="RU368100"/>
    </source>
</evidence>
<dbReference type="GeneID" id="2908732"/>
<evidence type="ECO:0000256" key="5">
    <source>
        <dbReference type="ARBA" id="ARBA00023135"/>
    </source>
</evidence>
<dbReference type="Gene3D" id="3.30.720.10">
    <property type="entry name" value="Signal recognition particle alu RNA binding heterodimer, srp9/1"/>
    <property type="match status" value="1"/>
</dbReference>
<dbReference type="EMBL" id="KZ858960">
    <property type="protein sequence ID" value="RDW27663.1"/>
    <property type="molecule type" value="Genomic_DNA"/>
</dbReference>
<protein>
    <recommendedName>
        <fullName evidence="7">Signal recognition particle subunit SRP14</fullName>
    </recommendedName>
    <alternativeName>
        <fullName evidence="7">Signal recognition particle 14 kDa protein</fullName>
    </alternativeName>
</protein>
<keyword evidence="5 7" id="KW-0733">Signal recognition particle</keyword>
<dbReference type="Proteomes" id="UP000182444">
    <property type="component" value="Chromosome 1F"/>
</dbReference>
<dbReference type="PANTHER" id="PTHR12013">
    <property type="entry name" value="SIGNAL RECOGNITION PARTICLE 14 KD PROTEIN"/>
    <property type="match status" value="1"/>
</dbReference>
<dbReference type="Pfam" id="PF02290">
    <property type="entry name" value="SRP14"/>
    <property type="match status" value="1"/>
</dbReference>
<comment type="function">
    <text evidence="7">Component of the signal recognition particle (SRP) complex, a ribonucleoprotein complex that mediates the cotranslational targeting of secretory and membrane proteins to the endoplasmic reticulum (ER).</text>
</comment>
<evidence type="ECO:0000313" key="10">
    <source>
        <dbReference type="Proteomes" id="UP000182444"/>
    </source>
</evidence>
<proteinExistence type="inferred from homology"/>
<comment type="similarity">
    <text evidence="2 7">Belongs to the SRP14 family.</text>
</comment>
<keyword evidence="6 7" id="KW-0687">Ribonucleoprotein</keyword>
<dbReference type="InterPro" id="IPR009018">
    <property type="entry name" value="Signal_recog_particle_SRP9/14"/>
</dbReference>